<feature type="chain" id="PRO_5037755619" evidence="1">
    <location>
        <begin position="34"/>
        <end position="350"/>
    </location>
</feature>
<dbReference type="GO" id="GO:0008933">
    <property type="term" value="F:peptidoglycan lytic transglycosylase activity"/>
    <property type="evidence" value="ECO:0007669"/>
    <property type="project" value="TreeGrafter"/>
</dbReference>
<dbReference type="NCBIfam" id="TIGR02283">
    <property type="entry name" value="MltB_2"/>
    <property type="match status" value="1"/>
</dbReference>
<keyword evidence="4" id="KW-1185">Reference proteome</keyword>
<evidence type="ECO:0000256" key="1">
    <source>
        <dbReference type="SAM" id="SignalP"/>
    </source>
</evidence>
<sequence length="350" mass="38344">MGCGMTWLMNRFARVSLAFSALTAVFTAAPASAQVYTQAGFEEYLQQVGNRARAEGVSARSVANGLSGLTINDRVVELDRPQAPDPVGTPFPPFAPYRARHVDSARINGGRNTYAASASVLPQIEQRYGVPGQILIAIWGHETNYGSYTGSFDTIRSLATLAYEGRRRELFEGELIAALKMMDQGVTRQQLTGSWAGAIGNPQFLPSVWLRVAADGDGNGTRDIWSSRADTLASIANYFVDAGWRRGEPWGVPAYVPSGYNRSADNTKLSAPRCERVFERHSQWKTIREWKALGVVPQKPIGDDAMAFLFEPDGPGQPAYLLTSNYRVILDYNCSNYYALSVGLLADAIR</sequence>
<dbReference type="SUPFAM" id="SSF53955">
    <property type="entry name" value="Lysozyme-like"/>
    <property type="match status" value="1"/>
</dbReference>
<comment type="caution">
    <text evidence="3">The sequence shown here is derived from an EMBL/GenBank/DDBJ whole genome shotgun (WGS) entry which is preliminary data.</text>
</comment>
<evidence type="ECO:0000313" key="3">
    <source>
        <dbReference type="EMBL" id="GGD75740.1"/>
    </source>
</evidence>
<dbReference type="Gene3D" id="1.10.8.350">
    <property type="entry name" value="Bacterial muramidase"/>
    <property type="match status" value="1"/>
</dbReference>
<dbReference type="PANTHER" id="PTHR30163">
    <property type="entry name" value="MEMBRANE-BOUND LYTIC MUREIN TRANSGLYCOSYLASE B"/>
    <property type="match status" value="1"/>
</dbReference>
<dbReference type="PANTHER" id="PTHR30163:SF8">
    <property type="entry name" value="LYTIC MUREIN TRANSGLYCOSYLASE"/>
    <property type="match status" value="1"/>
</dbReference>
<dbReference type="Pfam" id="PF13406">
    <property type="entry name" value="SLT_2"/>
    <property type="match status" value="1"/>
</dbReference>
<dbReference type="AlphaFoldDB" id="A0A916Z606"/>
<accession>A0A916Z606</accession>
<gene>
    <name evidence="3" type="ORF">GCM10010990_26680</name>
</gene>
<name>A0A916Z606_9SPHN</name>
<dbReference type="InterPro" id="IPR023346">
    <property type="entry name" value="Lysozyme-like_dom_sf"/>
</dbReference>
<keyword evidence="1" id="KW-0732">Signal</keyword>
<dbReference type="InterPro" id="IPR011970">
    <property type="entry name" value="MltB_2"/>
</dbReference>
<proteinExistence type="predicted"/>
<feature type="domain" description="Transglycosylase SLT" evidence="2">
    <location>
        <begin position="41"/>
        <end position="347"/>
    </location>
</feature>
<evidence type="ECO:0000259" key="2">
    <source>
        <dbReference type="Pfam" id="PF13406"/>
    </source>
</evidence>
<reference evidence="3" key="2">
    <citation type="submission" date="2020-09" db="EMBL/GenBank/DDBJ databases">
        <authorList>
            <person name="Sun Q."/>
            <person name="Zhou Y."/>
        </authorList>
    </citation>
    <scope>NUCLEOTIDE SEQUENCE</scope>
    <source>
        <strain evidence="3">CGMCC 1.15360</strain>
    </source>
</reference>
<dbReference type="InterPro" id="IPR043426">
    <property type="entry name" value="MltB-like"/>
</dbReference>
<reference evidence="3" key="1">
    <citation type="journal article" date="2014" name="Int. J. Syst. Evol. Microbiol.">
        <title>Complete genome sequence of Corynebacterium casei LMG S-19264T (=DSM 44701T), isolated from a smear-ripened cheese.</title>
        <authorList>
            <consortium name="US DOE Joint Genome Institute (JGI-PGF)"/>
            <person name="Walter F."/>
            <person name="Albersmeier A."/>
            <person name="Kalinowski J."/>
            <person name="Ruckert C."/>
        </authorList>
    </citation>
    <scope>NUCLEOTIDE SEQUENCE</scope>
    <source>
        <strain evidence="3">CGMCC 1.15360</strain>
    </source>
</reference>
<dbReference type="EMBL" id="BMIP01000006">
    <property type="protein sequence ID" value="GGD75740.1"/>
    <property type="molecule type" value="Genomic_DNA"/>
</dbReference>
<dbReference type="Gene3D" id="1.10.530.10">
    <property type="match status" value="1"/>
</dbReference>
<keyword evidence="3" id="KW-0449">Lipoprotein</keyword>
<protein>
    <submittedName>
        <fullName evidence="3">Lipoprotein</fullName>
    </submittedName>
</protein>
<dbReference type="Proteomes" id="UP000612349">
    <property type="component" value="Unassembled WGS sequence"/>
</dbReference>
<feature type="signal peptide" evidence="1">
    <location>
        <begin position="1"/>
        <end position="33"/>
    </location>
</feature>
<organism evidence="3 4">
    <name type="scientific">Croceicoccus mobilis</name>
    <dbReference type="NCBI Taxonomy" id="1703339"/>
    <lineage>
        <taxon>Bacteria</taxon>
        <taxon>Pseudomonadati</taxon>
        <taxon>Pseudomonadota</taxon>
        <taxon>Alphaproteobacteria</taxon>
        <taxon>Sphingomonadales</taxon>
        <taxon>Erythrobacteraceae</taxon>
        <taxon>Croceicoccus</taxon>
    </lineage>
</organism>
<dbReference type="InterPro" id="IPR031304">
    <property type="entry name" value="SLT_2"/>
</dbReference>
<evidence type="ECO:0000313" key="4">
    <source>
        <dbReference type="Proteomes" id="UP000612349"/>
    </source>
</evidence>
<dbReference type="GO" id="GO:0009253">
    <property type="term" value="P:peptidoglycan catabolic process"/>
    <property type="evidence" value="ECO:0007669"/>
    <property type="project" value="TreeGrafter"/>
</dbReference>